<organism evidence="3 4">
    <name type="scientific">Rarobacter faecitabidus</name>
    <dbReference type="NCBI Taxonomy" id="13243"/>
    <lineage>
        <taxon>Bacteria</taxon>
        <taxon>Bacillati</taxon>
        <taxon>Actinomycetota</taxon>
        <taxon>Actinomycetes</taxon>
        <taxon>Micrococcales</taxon>
        <taxon>Rarobacteraceae</taxon>
        <taxon>Rarobacter</taxon>
    </lineage>
</organism>
<dbReference type="GO" id="GO:0005615">
    <property type="term" value="C:extracellular space"/>
    <property type="evidence" value="ECO:0007669"/>
    <property type="project" value="InterPro"/>
</dbReference>
<accession>A0A542ZWL4</accession>
<evidence type="ECO:0000313" key="4">
    <source>
        <dbReference type="Proteomes" id="UP000315389"/>
    </source>
</evidence>
<evidence type="ECO:0000259" key="2">
    <source>
        <dbReference type="SMART" id="SM00093"/>
    </source>
</evidence>
<dbReference type="SMART" id="SM00093">
    <property type="entry name" value="SERPIN"/>
    <property type="match status" value="1"/>
</dbReference>
<sequence>MGAIIPMLIGLAACGGGPDADMVRAEGVSMRVVSPADASALGDIVNASRAVGTTVLSGADRENNVVVSPASLASALAMLTEGAQGATLSDLEAALGATGEDRRDAFAALRAVIGEFDGDPSDATGDELPENALIHLANRLVVHDDFEVRDEFLRALADGFGTGVQRADLTSAASKKVLDEWVKHHTGGLISKSAIEPNADLRLVIQDAVLFAARWATPFESAGTVDLPFTLGTGGSVAVPTMSIHDEPFAYADLTDGWVAVRLPYTSGAVADVLLPPAGTDPAEASPELLAEAAQKLGAAQPAPASVWLPTIDFKDKIDLIQGGAIGGLGIGSILCGNPDVDLSGIALSPGDLCVQQAAQQVVLRVNEAGTIAAAVTELGVFAGSAPMEAPQVREIRFDRPFLFTINHDSTGWPLFYAAIRDPR</sequence>
<dbReference type="PROSITE" id="PS00284">
    <property type="entry name" value="SERPIN"/>
    <property type="match status" value="1"/>
</dbReference>
<dbReference type="SUPFAM" id="SSF56574">
    <property type="entry name" value="Serpins"/>
    <property type="match status" value="1"/>
</dbReference>
<dbReference type="GO" id="GO:0004867">
    <property type="term" value="F:serine-type endopeptidase inhibitor activity"/>
    <property type="evidence" value="ECO:0007669"/>
    <property type="project" value="InterPro"/>
</dbReference>
<dbReference type="EMBL" id="VFOS01000001">
    <property type="protein sequence ID" value="TQL64722.1"/>
    <property type="molecule type" value="Genomic_DNA"/>
</dbReference>
<dbReference type="InterPro" id="IPR042178">
    <property type="entry name" value="Serpin_sf_1"/>
</dbReference>
<name>A0A542ZWL4_RARFA</name>
<feature type="domain" description="Serpin" evidence="2">
    <location>
        <begin position="54"/>
        <end position="423"/>
    </location>
</feature>
<dbReference type="InterPro" id="IPR000215">
    <property type="entry name" value="Serpin_fam"/>
</dbReference>
<dbReference type="InterPro" id="IPR036186">
    <property type="entry name" value="Serpin_sf"/>
</dbReference>
<comment type="similarity">
    <text evidence="1">Belongs to the serpin family.</text>
</comment>
<protein>
    <submittedName>
        <fullName evidence="3">Serpin B</fullName>
    </submittedName>
</protein>
<evidence type="ECO:0000313" key="3">
    <source>
        <dbReference type="EMBL" id="TQL64722.1"/>
    </source>
</evidence>
<dbReference type="InterPro" id="IPR023795">
    <property type="entry name" value="Serpin_CS"/>
</dbReference>
<dbReference type="InterPro" id="IPR023796">
    <property type="entry name" value="Serpin_dom"/>
</dbReference>
<reference evidence="3 4" key="1">
    <citation type="submission" date="2019-06" db="EMBL/GenBank/DDBJ databases">
        <title>Sequencing the genomes of 1000 actinobacteria strains.</title>
        <authorList>
            <person name="Klenk H.-P."/>
        </authorList>
    </citation>
    <scope>NUCLEOTIDE SEQUENCE [LARGE SCALE GENOMIC DNA]</scope>
    <source>
        <strain evidence="3 4">DSM 4813</strain>
    </source>
</reference>
<dbReference type="Pfam" id="PF00079">
    <property type="entry name" value="Serpin"/>
    <property type="match status" value="1"/>
</dbReference>
<comment type="caution">
    <text evidence="3">The sequence shown here is derived from an EMBL/GenBank/DDBJ whole genome shotgun (WGS) entry which is preliminary data.</text>
</comment>
<evidence type="ECO:0000256" key="1">
    <source>
        <dbReference type="RuleBase" id="RU000411"/>
    </source>
</evidence>
<proteinExistence type="inferred from homology"/>
<dbReference type="InterPro" id="IPR042185">
    <property type="entry name" value="Serpin_sf_2"/>
</dbReference>
<dbReference type="Gene3D" id="2.30.39.10">
    <property type="entry name" value="Alpha-1-antitrypsin, domain 1"/>
    <property type="match status" value="1"/>
</dbReference>
<dbReference type="RefSeq" id="WP_211349843.1">
    <property type="nucleotide sequence ID" value="NZ_BAAASV010000001.1"/>
</dbReference>
<dbReference type="Proteomes" id="UP000315389">
    <property type="component" value="Unassembled WGS sequence"/>
</dbReference>
<gene>
    <name evidence="3" type="ORF">FB461_1231</name>
</gene>
<dbReference type="PANTHER" id="PTHR11461:SF211">
    <property type="entry name" value="GH10112P-RELATED"/>
    <property type="match status" value="1"/>
</dbReference>
<dbReference type="AlphaFoldDB" id="A0A542ZWL4"/>
<dbReference type="Gene3D" id="3.30.497.10">
    <property type="entry name" value="Antithrombin, subunit I, domain 2"/>
    <property type="match status" value="1"/>
</dbReference>
<keyword evidence="4" id="KW-1185">Reference proteome</keyword>
<dbReference type="PANTHER" id="PTHR11461">
    <property type="entry name" value="SERINE PROTEASE INHIBITOR, SERPIN"/>
    <property type="match status" value="1"/>
</dbReference>